<keyword evidence="1" id="KW-0175">Coiled coil</keyword>
<feature type="coiled-coil region" evidence="1">
    <location>
        <begin position="34"/>
        <end position="72"/>
    </location>
</feature>
<evidence type="ECO:0000313" key="2">
    <source>
        <dbReference type="EMBL" id="QJY36264.1"/>
    </source>
</evidence>
<dbReference type="AlphaFoldDB" id="A0AAE7DWA8"/>
<evidence type="ECO:0000313" key="3">
    <source>
        <dbReference type="Proteomes" id="UP000501443"/>
    </source>
</evidence>
<sequence length="274" mass="30517">MNEWFPAITTTSILGGVIWLSKSWLLTRLKGSIAHEYSQELESVKSQLRKTEDNYKSELNKSEQRIDVLQSEVLSQVSARYTTLYSRQMTAIEQLWEAVLILGSAKSTSSTMSQVDYDAAIKAAATDQKAVTFFETVCKYDMEKLGNAMSLAAKQRPFVSVVSWAYYAAYQAILTYSIAQVELLKLGLDQDITDSKSVVKLVKLALPHQSENIDKFGVNSCHYLLEELETKMLESFAVTLNGDVADNESLERAAKIISQSEALLKEAQGVNSKA</sequence>
<proteinExistence type="predicted"/>
<reference evidence="2 3" key="1">
    <citation type="submission" date="2020-05" db="EMBL/GenBank/DDBJ databases">
        <title>First description outside Europe of the emergent pathogen for shellfish aquaculture Vibrio europaeus.</title>
        <authorList>
            <person name="Dubert J."/>
            <person name="Rojas R."/>
        </authorList>
    </citation>
    <scope>NUCLEOTIDE SEQUENCE [LARGE SCALE GENOMIC DNA]</scope>
    <source>
        <strain evidence="2 3">NPI-1</strain>
    </source>
</reference>
<evidence type="ECO:0000256" key="1">
    <source>
        <dbReference type="SAM" id="Coils"/>
    </source>
</evidence>
<name>A0AAE7DWA8_9VIBR</name>
<protein>
    <submittedName>
        <fullName evidence="2">Uncharacterized protein</fullName>
    </submittedName>
</protein>
<organism evidence="2 3">
    <name type="scientific">Vibrio europaeus</name>
    <dbReference type="NCBI Taxonomy" id="300876"/>
    <lineage>
        <taxon>Bacteria</taxon>
        <taxon>Pseudomonadati</taxon>
        <taxon>Pseudomonadota</taxon>
        <taxon>Gammaproteobacteria</taxon>
        <taxon>Vibrionales</taxon>
        <taxon>Vibrionaceae</taxon>
        <taxon>Vibrio</taxon>
        <taxon>Vibrio oreintalis group</taxon>
    </lineage>
</organism>
<gene>
    <name evidence="2" type="ORF">HOO69_06405</name>
</gene>
<accession>A0AAE7DWA8</accession>
<dbReference type="RefSeq" id="WP_171801620.1">
    <property type="nucleotide sequence ID" value="NZ_CP053541.1"/>
</dbReference>
<dbReference type="EMBL" id="CP053541">
    <property type="protein sequence ID" value="QJY36264.1"/>
    <property type="molecule type" value="Genomic_DNA"/>
</dbReference>
<dbReference type="Proteomes" id="UP000501443">
    <property type="component" value="Chromosome 1"/>
</dbReference>